<evidence type="ECO:0000256" key="5">
    <source>
        <dbReference type="ARBA" id="ARBA00023237"/>
    </source>
</evidence>
<evidence type="ECO:0000313" key="14">
    <source>
        <dbReference type="Proteomes" id="UP000283329"/>
    </source>
</evidence>
<proteinExistence type="inferred from homology"/>
<evidence type="ECO:0000313" key="9">
    <source>
        <dbReference type="EMBL" id="KAA4527103.1"/>
    </source>
</evidence>
<dbReference type="AlphaFoldDB" id="A0A413EXH6"/>
<feature type="chain" id="PRO_5042713641" evidence="6">
    <location>
        <begin position="21"/>
        <end position="506"/>
    </location>
</feature>
<sequence length="506" mass="58431">MLKYISIGLLLIFTSTFCGCNLDTDDEDKMPGDKFWESAANAEAFMLSVYQNLRKATTDNGFFLYAGDVRCAPITGQNTNNYLYLIQNDMKNYKAKKDSKEEGTSSDFGAIYNWQNMYKVVQSANIMIEEVANVKELSAVEVERYRAECKFLRNLAYFFMVRIFGDVPYYTEAYAAAPLPRMDKTVVLKTCLADLQTVLDNDPDKGILPWRNGSGSLRANRGAVLTLMMHMNMWLAFFDENNAVTYYNEVRRLAETDSWIDSSIYSLQSMSQMSEVFQGESNEGLFEIAQNVTMGEIFKTDHMWCTKVVYKIRNRTEPEFKYSEVFLKQLYPEETADMRKESWFNYLYLDDDDYVGTARRLEIIKLLNADTNGNSTIPNAGNYIVFRLADAILLYAEALNNLGESNDALREVNRIRQRAGAPDFTDADNLDASIYWERVRELMGEGQYFYDLVRTQKICDTDFAVFADESGHREKKADLKQGSWTWPIYKKALDNNPYMTKNLYWE</sequence>
<feature type="signal peptide" evidence="6">
    <location>
        <begin position="1"/>
        <end position="20"/>
    </location>
</feature>
<dbReference type="InterPro" id="IPR012944">
    <property type="entry name" value="SusD_RagB_dom"/>
</dbReference>
<dbReference type="Proteomes" id="UP001215078">
    <property type="component" value="Unassembled WGS sequence"/>
</dbReference>
<gene>
    <name evidence="13" type="ORF">DW206_26465</name>
    <name evidence="12" type="ORF">DWV35_01800</name>
    <name evidence="9" type="ORF">F3B85_25225</name>
    <name evidence="10" type="ORF">F3B90_17610</name>
    <name evidence="11" type="ORF">PQ628_12575</name>
</gene>
<dbReference type="RefSeq" id="WP_004306048.1">
    <property type="nucleotide sequence ID" value="NZ_CABKQC010000007.1"/>
</dbReference>
<keyword evidence="5" id="KW-0998">Cell outer membrane</keyword>
<dbReference type="CDD" id="cd08977">
    <property type="entry name" value="SusD"/>
    <property type="match status" value="1"/>
</dbReference>
<evidence type="ECO:0000313" key="13">
    <source>
        <dbReference type="EMBL" id="RHH38167.1"/>
    </source>
</evidence>
<evidence type="ECO:0000256" key="1">
    <source>
        <dbReference type="ARBA" id="ARBA00004442"/>
    </source>
</evidence>
<dbReference type="InterPro" id="IPR011990">
    <property type="entry name" value="TPR-like_helical_dom_sf"/>
</dbReference>
<reference evidence="16 17" key="2">
    <citation type="journal article" date="2019" name="Nat. Med.">
        <title>A library of human gut bacterial isolates paired with longitudinal multiomics data enables mechanistic microbiome research.</title>
        <authorList>
            <person name="Poyet M."/>
            <person name="Groussin M."/>
            <person name="Gibbons S.M."/>
            <person name="Avila-Pacheco J."/>
            <person name="Jiang X."/>
            <person name="Kearney S.M."/>
            <person name="Perrotta A.R."/>
            <person name="Berdy B."/>
            <person name="Zhao S."/>
            <person name="Lieberman T.D."/>
            <person name="Swanson P.K."/>
            <person name="Smith M."/>
            <person name="Roesemann S."/>
            <person name="Alexander J.E."/>
            <person name="Rich S.A."/>
            <person name="Livny J."/>
            <person name="Vlamakis H."/>
            <person name="Clish C."/>
            <person name="Bullock K."/>
            <person name="Deik A."/>
            <person name="Scott J."/>
            <person name="Pierce K.A."/>
            <person name="Xavier R.J."/>
            <person name="Alm E.J."/>
        </authorList>
    </citation>
    <scope>NUCLEOTIDE SEQUENCE [LARGE SCALE GENOMIC DNA]</scope>
    <source>
        <strain evidence="10 16">BIOML-A15</strain>
        <strain evidence="9 17">BIOML-A41</strain>
    </source>
</reference>
<dbReference type="EMBL" id="QRJR01000056">
    <property type="protein sequence ID" value="RHH38167.1"/>
    <property type="molecule type" value="Genomic_DNA"/>
</dbReference>
<feature type="domain" description="RagB/SusD" evidence="7">
    <location>
        <begin position="341"/>
        <end position="505"/>
    </location>
</feature>
<dbReference type="EMBL" id="VWGP01000031">
    <property type="protein sequence ID" value="KAA4527103.1"/>
    <property type="molecule type" value="Genomic_DNA"/>
</dbReference>
<comment type="caution">
    <text evidence="12">The sequence shown here is derived from an EMBL/GenBank/DDBJ whole genome shotgun (WGS) entry which is preliminary data.</text>
</comment>
<evidence type="ECO:0000313" key="17">
    <source>
        <dbReference type="Proteomes" id="UP000478493"/>
    </source>
</evidence>
<evidence type="ECO:0000313" key="16">
    <source>
        <dbReference type="Proteomes" id="UP000424805"/>
    </source>
</evidence>
<evidence type="ECO:0000259" key="8">
    <source>
        <dbReference type="Pfam" id="PF14322"/>
    </source>
</evidence>
<dbReference type="Proteomes" id="UP000286031">
    <property type="component" value="Unassembled WGS sequence"/>
</dbReference>
<evidence type="ECO:0000313" key="15">
    <source>
        <dbReference type="Proteomes" id="UP000286031"/>
    </source>
</evidence>
<evidence type="ECO:0000313" key="11">
    <source>
        <dbReference type="EMBL" id="MDC7959046.1"/>
    </source>
</evidence>
<dbReference type="Pfam" id="PF14322">
    <property type="entry name" value="SusD-like_3"/>
    <property type="match status" value="1"/>
</dbReference>
<reference evidence="14 15" key="1">
    <citation type="submission" date="2018-08" db="EMBL/GenBank/DDBJ databases">
        <title>A genome reference for cultivated species of the human gut microbiota.</title>
        <authorList>
            <person name="Zou Y."/>
            <person name="Xue W."/>
            <person name="Luo G."/>
        </authorList>
    </citation>
    <scope>NUCLEOTIDE SEQUENCE [LARGE SCALE GENOMIC DNA]</scope>
    <source>
        <strain evidence="12 15">AF04-46</strain>
        <strain evidence="13 14">AM17-48</strain>
    </source>
</reference>
<evidence type="ECO:0000259" key="7">
    <source>
        <dbReference type="Pfam" id="PF07980"/>
    </source>
</evidence>
<name>A0A413EXH6_BACOV</name>
<feature type="domain" description="SusD-like N-terminal" evidence="8">
    <location>
        <begin position="91"/>
        <end position="177"/>
    </location>
</feature>
<dbReference type="EMBL" id="JAQQPO010000013">
    <property type="protein sequence ID" value="MDC7959046.1"/>
    <property type="molecule type" value="Genomic_DNA"/>
</dbReference>
<dbReference type="Gene3D" id="1.25.40.390">
    <property type="match status" value="1"/>
</dbReference>
<keyword evidence="3 6" id="KW-0732">Signal</keyword>
<comment type="subcellular location">
    <subcellularLocation>
        <location evidence="1">Cell outer membrane</location>
    </subcellularLocation>
</comment>
<comment type="similarity">
    <text evidence="2">Belongs to the SusD family.</text>
</comment>
<dbReference type="SUPFAM" id="SSF48452">
    <property type="entry name" value="TPR-like"/>
    <property type="match status" value="1"/>
</dbReference>
<reference evidence="11" key="3">
    <citation type="submission" date="2022-10" db="EMBL/GenBank/DDBJ databases">
        <title>Human gut microbiome strain richness.</title>
        <authorList>
            <person name="Chen-Liaw A."/>
        </authorList>
    </citation>
    <scope>NUCLEOTIDE SEQUENCE</scope>
    <source>
        <strain evidence="11">RTP21484st1_H8_RTP21484_190118</strain>
    </source>
</reference>
<dbReference type="Proteomes" id="UP000424805">
    <property type="component" value="Unassembled WGS sequence"/>
</dbReference>
<dbReference type="GO" id="GO:0009279">
    <property type="term" value="C:cell outer membrane"/>
    <property type="evidence" value="ECO:0007669"/>
    <property type="project" value="UniProtKB-SubCell"/>
</dbReference>
<protein>
    <submittedName>
        <fullName evidence="12">RagB/SusD family nutrient uptake outer membrane protein</fullName>
    </submittedName>
</protein>
<dbReference type="Proteomes" id="UP000283329">
    <property type="component" value="Unassembled WGS sequence"/>
</dbReference>
<dbReference type="PROSITE" id="PS51257">
    <property type="entry name" value="PROKAR_LIPOPROTEIN"/>
    <property type="match status" value="1"/>
</dbReference>
<dbReference type="EMBL" id="QSBI01000002">
    <property type="protein sequence ID" value="RGX12672.1"/>
    <property type="molecule type" value="Genomic_DNA"/>
</dbReference>
<evidence type="ECO:0000256" key="2">
    <source>
        <dbReference type="ARBA" id="ARBA00006275"/>
    </source>
</evidence>
<keyword evidence="4" id="KW-0472">Membrane</keyword>
<organism evidence="12 15">
    <name type="scientific">Bacteroides ovatus</name>
    <dbReference type="NCBI Taxonomy" id="28116"/>
    <lineage>
        <taxon>Bacteria</taxon>
        <taxon>Pseudomonadati</taxon>
        <taxon>Bacteroidota</taxon>
        <taxon>Bacteroidia</taxon>
        <taxon>Bacteroidales</taxon>
        <taxon>Bacteroidaceae</taxon>
        <taxon>Bacteroides</taxon>
    </lineage>
</organism>
<dbReference type="Proteomes" id="UP000478493">
    <property type="component" value="Unassembled WGS sequence"/>
</dbReference>
<dbReference type="EMBL" id="VWFP01000019">
    <property type="protein sequence ID" value="KAA4624068.1"/>
    <property type="molecule type" value="Genomic_DNA"/>
</dbReference>
<dbReference type="InterPro" id="IPR033985">
    <property type="entry name" value="SusD-like_N"/>
</dbReference>
<accession>A0A413EXH6</accession>
<evidence type="ECO:0000256" key="3">
    <source>
        <dbReference type="ARBA" id="ARBA00022729"/>
    </source>
</evidence>
<evidence type="ECO:0000256" key="4">
    <source>
        <dbReference type="ARBA" id="ARBA00023136"/>
    </source>
</evidence>
<evidence type="ECO:0000313" key="12">
    <source>
        <dbReference type="EMBL" id="RGX12672.1"/>
    </source>
</evidence>
<evidence type="ECO:0000313" key="10">
    <source>
        <dbReference type="EMBL" id="KAA4624068.1"/>
    </source>
</evidence>
<dbReference type="Pfam" id="PF07980">
    <property type="entry name" value="SusD_RagB"/>
    <property type="match status" value="1"/>
</dbReference>
<evidence type="ECO:0000256" key="6">
    <source>
        <dbReference type="SAM" id="SignalP"/>
    </source>
</evidence>